<proteinExistence type="predicted"/>
<sequence length="127" mass="13914">MTTRQKLQALTAAACMTLAVASGMARADEVPLVTGKQWTESSEQMKKAYLVGIANVVQVDIAYHAGKAPPDTQTIVPRLARGLKGQTLDSVRVGLDRWYAAHPDRLQRPVIETIWFEMVVPGLQANK</sequence>
<evidence type="ECO:0000256" key="1">
    <source>
        <dbReference type="SAM" id="SignalP"/>
    </source>
</evidence>
<dbReference type="HOGENOM" id="CLU_145321_0_0_4"/>
<dbReference type="AlphaFoldDB" id="Q46W06"/>
<dbReference type="STRING" id="264198.Reut_A3320"/>
<protein>
    <submittedName>
        <fullName evidence="2">Uncharacterized protein</fullName>
    </submittedName>
</protein>
<dbReference type="eggNOG" id="ENOG5032Z28">
    <property type="taxonomic scope" value="Bacteria"/>
</dbReference>
<keyword evidence="1" id="KW-0732">Signal</keyword>
<evidence type="ECO:0000313" key="2">
    <source>
        <dbReference type="EMBL" id="AAZ62678.1"/>
    </source>
</evidence>
<dbReference type="EMBL" id="CP000090">
    <property type="protein sequence ID" value="AAZ62678.1"/>
    <property type="molecule type" value="Genomic_DNA"/>
</dbReference>
<accession>Q46W06</accession>
<reference evidence="2" key="1">
    <citation type="submission" date="2005-08" db="EMBL/GenBank/DDBJ databases">
        <title>Complete sequence of Chromosome1 of Ralstonia eutropha JMP134.</title>
        <authorList>
            <person name="Copeland A."/>
            <person name="Lucas S."/>
            <person name="Lapidus A."/>
            <person name="Barry K."/>
            <person name="Detter J.C."/>
            <person name="Glavina T."/>
            <person name="Hammon N."/>
            <person name="Israni S."/>
            <person name="Pitluck S."/>
            <person name="Goltsman E."/>
            <person name="Martinez M."/>
            <person name="Schmutz J."/>
            <person name="Larimer F."/>
            <person name="Land M."/>
            <person name="Lykidis A."/>
            <person name="Richardson P."/>
        </authorList>
    </citation>
    <scope>NUCLEOTIDE SEQUENCE</scope>
    <source>
        <strain evidence="2">JMP134</strain>
    </source>
</reference>
<organism evidence="2">
    <name type="scientific">Cupriavidus pinatubonensis (strain JMP 134 / LMG 1197)</name>
    <name type="common">Cupriavidus necator (strain JMP 134)</name>
    <dbReference type="NCBI Taxonomy" id="264198"/>
    <lineage>
        <taxon>Bacteria</taxon>
        <taxon>Pseudomonadati</taxon>
        <taxon>Pseudomonadota</taxon>
        <taxon>Betaproteobacteria</taxon>
        <taxon>Burkholderiales</taxon>
        <taxon>Burkholderiaceae</taxon>
        <taxon>Cupriavidus</taxon>
    </lineage>
</organism>
<feature type="signal peptide" evidence="1">
    <location>
        <begin position="1"/>
        <end position="27"/>
    </location>
</feature>
<feature type="chain" id="PRO_5004232564" evidence="1">
    <location>
        <begin position="28"/>
        <end position="127"/>
    </location>
</feature>
<dbReference type="KEGG" id="reu:Reut_A3320"/>
<gene>
    <name evidence="2" type="ordered locus">Reut_A3320</name>
</gene>
<name>Q46W06_CUPPJ</name>